<organism evidence="1 2">
    <name type="scientific">Phormidium yuhuli AB48</name>
    <dbReference type="NCBI Taxonomy" id="2940671"/>
    <lineage>
        <taxon>Bacteria</taxon>
        <taxon>Bacillati</taxon>
        <taxon>Cyanobacteriota</taxon>
        <taxon>Cyanophyceae</taxon>
        <taxon>Oscillatoriophycideae</taxon>
        <taxon>Oscillatoriales</taxon>
        <taxon>Oscillatoriaceae</taxon>
        <taxon>Phormidium</taxon>
        <taxon>Phormidium yuhuli</taxon>
    </lineage>
</organism>
<gene>
    <name evidence="1" type="ORF">NEA10_18035</name>
</gene>
<evidence type="ECO:0000313" key="1">
    <source>
        <dbReference type="EMBL" id="USR90697.1"/>
    </source>
</evidence>
<accession>A0ABY5APC1</accession>
<reference evidence="1" key="1">
    <citation type="submission" date="2022-06" db="EMBL/GenBank/DDBJ databases">
        <title>Genome sequence of Phormidium yuhuli AB48 isolated from an industrial photobioreactor environment.</title>
        <authorList>
            <person name="Qiu Y."/>
            <person name="Noonan A.J.C."/>
            <person name="Dofher K."/>
            <person name="Koch M."/>
            <person name="Kieft B."/>
            <person name="Lin X."/>
            <person name="Ziels R.M."/>
            <person name="Hallam S.J."/>
        </authorList>
    </citation>
    <scope>NUCLEOTIDE SEQUENCE</scope>
    <source>
        <strain evidence="1">AB48</strain>
    </source>
</reference>
<dbReference type="Proteomes" id="UP001056708">
    <property type="component" value="Chromosome"/>
</dbReference>
<protein>
    <submittedName>
        <fullName evidence="1">DUF4090 family protein</fullName>
    </submittedName>
</protein>
<name>A0ABY5APC1_9CYAN</name>
<sequence length="104" mass="11607">MSRDWNPATPYRGAEAIEGAIARGVDLDGSPIPNSQLELYRTVMELEAGRPRTGVTKTLRDRIVRIGSKHFPPEELSRLLQEANLSPLTPQEADFFYSHTTNSP</sequence>
<proteinExistence type="predicted"/>
<dbReference type="InterPro" id="IPR025149">
    <property type="entry name" value="DUF4090"/>
</dbReference>
<keyword evidence="2" id="KW-1185">Reference proteome</keyword>
<dbReference type="Pfam" id="PF13319">
    <property type="entry name" value="DUF4090"/>
    <property type="match status" value="1"/>
</dbReference>
<dbReference type="EMBL" id="CP098611">
    <property type="protein sequence ID" value="USR90697.1"/>
    <property type="molecule type" value="Genomic_DNA"/>
</dbReference>
<dbReference type="RefSeq" id="WP_252662721.1">
    <property type="nucleotide sequence ID" value="NZ_CP098611.1"/>
</dbReference>
<evidence type="ECO:0000313" key="2">
    <source>
        <dbReference type="Proteomes" id="UP001056708"/>
    </source>
</evidence>